<feature type="compositionally biased region" description="Basic residues" evidence="1">
    <location>
        <begin position="1"/>
        <end position="11"/>
    </location>
</feature>
<accession>A0AAV3QPB0</accession>
<organism evidence="2 3">
    <name type="scientific">Lithospermum erythrorhizon</name>
    <name type="common">Purple gromwell</name>
    <name type="synonym">Lithospermum officinale var. erythrorhizon</name>
    <dbReference type="NCBI Taxonomy" id="34254"/>
    <lineage>
        <taxon>Eukaryota</taxon>
        <taxon>Viridiplantae</taxon>
        <taxon>Streptophyta</taxon>
        <taxon>Embryophyta</taxon>
        <taxon>Tracheophyta</taxon>
        <taxon>Spermatophyta</taxon>
        <taxon>Magnoliopsida</taxon>
        <taxon>eudicotyledons</taxon>
        <taxon>Gunneridae</taxon>
        <taxon>Pentapetalae</taxon>
        <taxon>asterids</taxon>
        <taxon>lamiids</taxon>
        <taxon>Boraginales</taxon>
        <taxon>Boraginaceae</taxon>
        <taxon>Boraginoideae</taxon>
        <taxon>Lithospermeae</taxon>
        <taxon>Lithospermum</taxon>
    </lineage>
</organism>
<dbReference type="Proteomes" id="UP001454036">
    <property type="component" value="Unassembled WGS sequence"/>
</dbReference>
<feature type="region of interest" description="Disordered" evidence="1">
    <location>
        <begin position="1"/>
        <end position="20"/>
    </location>
</feature>
<gene>
    <name evidence="2" type="ORF">LIER_21167</name>
</gene>
<evidence type="ECO:0000256" key="1">
    <source>
        <dbReference type="SAM" id="MobiDB-lite"/>
    </source>
</evidence>
<dbReference type="EMBL" id="BAABME010005524">
    <property type="protein sequence ID" value="GAA0165877.1"/>
    <property type="molecule type" value="Genomic_DNA"/>
</dbReference>
<protein>
    <submittedName>
        <fullName evidence="2">Uncharacterized protein</fullName>
    </submittedName>
</protein>
<reference evidence="2 3" key="1">
    <citation type="submission" date="2024-01" db="EMBL/GenBank/DDBJ databases">
        <title>The complete chloroplast genome sequence of Lithospermum erythrorhizon: insights into the phylogenetic relationship among Boraginaceae species and the maternal lineages of purple gromwells.</title>
        <authorList>
            <person name="Okada T."/>
            <person name="Watanabe K."/>
        </authorList>
    </citation>
    <scope>NUCLEOTIDE SEQUENCE [LARGE SCALE GENOMIC DNA]</scope>
</reference>
<sequence>MVTRSKARVKSRGVAPPKESLPNECANVSIVNGSLPEAIGSVDMVASPSTKGKGLKGVGKVKTIVSQVPVVSPNSFDVLNGPGGTSSTHDADVSNVQMGDLVPSSCVDDNQDKEGGVWQHVTRRVILMGAEGPYPPRCLHVDAQITQLPNILSVSYVPPTLFRLLVY</sequence>
<name>A0AAV3QPB0_LITER</name>
<keyword evidence="3" id="KW-1185">Reference proteome</keyword>
<evidence type="ECO:0000313" key="2">
    <source>
        <dbReference type="EMBL" id="GAA0165877.1"/>
    </source>
</evidence>
<proteinExistence type="predicted"/>
<evidence type="ECO:0000313" key="3">
    <source>
        <dbReference type="Proteomes" id="UP001454036"/>
    </source>
</evidence>
<dbReference type="AlphaFoldDB" id="A0AAV3QPB0"/>
<comment type="caution">
    <text evidence="2">The sequence shown here is derived from an EMBL/GenBank/DDBJ whole genome shotgun (WGS) entry which is preliminary data.</text>
</comment>